<name>A0A154L5F0_9PROT</name>
<organism evidence="2 3">
    <name type="scientific">Thalassospira lucentensis</name>
    <dbReference type="NCBI Taxonomy" id="168935"/>
    <lineage>
        <taxon>Bacteria</taxon>
        <taxon>Pseudomonadati</taxon>
        <taxon>Pseudomonadota</taxon>
        <taxon>Alphaproteobacteria</taxon>
        <taxon>Rhodospirillales</taxon>
        <taxon>Thalassospiraceae</taxon>
        <taxon>Thalassospira</taxon>
    </lineage>
</organism>
<dbReference type="Gene3D" id="3.40.190.10">
    <property type="entry name" value="Periplasmic binding protein-like II"/>
    <property type="match status" value="2"/>
</dbReference>
<keyword evidence="1" id="KW-0472">Membrane</keyword>
<comment type="caution">
    <text evidence="2">The sequence shown here is derived from an EMBL/GenBank/DDBJ whole genome shotgun (WGS) entry which is preliminary data.</text>
</comment>
<evidence type="ECO:0000313" key="3">
    <source>
        <dbReference type="Proteomes" id="UP000076335"/>
    </source>
</evidence>
<reference evidence="2 3" key="1">
    <citation type="submission" date="2015-12" db="EMBL/GenBank/DDBJ databases">
        <title>Genome sequence of Thalassospira lucentensis MCCC 1A02072.</title>
        <authorList>
            <person name="Lu L."/>
            <person name="Lai Q."/>
            <person name="Shao Z."/>
            <person name="Qian P."/>
        </authorList>
    </citation>
    <scope>NUCLEOTIDE SEQUENCE [LARGE SCALE GENOMIC DNA]</scope>
    <source>
        <strain evidence="2 3">MCCC 1A02072</strain>
    </source>
</reference>
<gene>
    <name evidence="2" type="ORF">AUP42_00960</name>
</gene>
<sequence length="332" mass="36465">MARNGGLRAPIWLPLALAGDPEMKNRVNLKSSVLSVWPLILPYLRGMVCTGFIMIMACAAGPGSAAKANDNHPDPVNAYDLSLTILADQEAFPQSYQVNGHASGALYDLLHDFSKLQQIDMTFQNLPLKRALEDSHNNPTGFIGIPGDTKTGAFILSDGISTTSLHAITLKQRDLVIKRPADLDGLQVSMARGLQLHGQLARHRDEGRFDVIWFNSIRQSIALLLAGRVDVALIYCGYAQKASLKQVTHLTDDEIAALSIHRTPLMNTINRLALPASPVNARLIRRFNSYLARQRSNGALEKLYAQYLTDENTIEMVLSDTLVPSDTRISTP</sequence>
<accession>A0A154L5F0</accession>
<proteinExistence type="predicted"/>
<evidence type="ECO:0000256" key="1">
    <source>
        <dbReference type="SAM" id="Phobius"/>
    </source>
</evidence>
<keyword evidence="1" id="KW-1133">Transmembrane helix</keyword>
<dbReference type="OrthoDB" id="370676at2"/>
<dbReference type="EMBL" id="LPVY01000012">
    <property type="protein sequence ID" value="KZB64508.1"/>
    <property type="molecule type" value="Genomic_DNA"/>
</dbReference>
<keyword evidence="1" id="KW-0812">Transmembrane</keyword>
<dbReference type="SUPFAM" id="SSF53850">
    <property type="entry name" value="Periplasmic binding protein-like II"/>
    <property type="match status" value="1"/>
</dbReference>
<feature type="transmembrane region" description="Helical" evidence="1">
    <location>
        <begin position="42"/>
        <end position="61"/>
    </location>
</feature>
<protein>
    <submittedName>
        <fullName evidence="2">Uncharacterized protein</fullName>
    </submittedName>
</protein>
<evidence type="ECO:0000313" key="2">
    <source>
        <dbReference type="EMBL" id="KZB64508.1"/>
    </source>
</evidence>
<dbReference type="Proteomes" id="UP000076335">
    <property type="component" value="Unassembled WGS sequence"/>
</dbReference>
<dbReference type="AlphaFoldDB" id="A0A154L5F0"/>